<dbReference type="PANTHER" id="PTHR19848:SF8">
    <property type="entry name" value="F-BOX AND WD REPEAT DOMAIN CONTAINING 7"/>
    <property type="match status" value="1"/>
</dbReference>
<keyword evidence="2" id="KW-0678">Repressor</keyword>
<name>A0AAD7USD2_9FUNG</name>
<feature type="region of interest" description="Disordered" evidence="10">
    <location>
        <begin position="90"/>
        <end position="303"/>
    </location>
</feature>
<dbReference type="InterPro" id="IPR013890">
    <property type="entry name" value="Tscrpt_rep_Tup1_N"/>
</dbReference>
<accession>A0AAD7USD2</accession>
<evidence type="ECO:0000256" key="8">
    <source>
        <dbReference type="ARBA" id="ARBA00060760"/>
    </source>
</evidence>
<keyword evidence="3 9" id="KW-0853">WD repeat</keyword>
<feature type="repeat" description="WD" evidence="9">
    <location>
        <begin position="391"/>
        <end position="425"/>
    </location>
</feature>
<feature type="repeat" description="WD" evidence="9">
    <location>
        <begin position="569"/>
        <end position="610"/>
    </location>
</feature>
<feature type="compositionally biased region" description="Low complexity" evidence="10">
    <location>
        <begin position="269"/>
        <end position="298"/>
    </location>
</feature>
<evidence type="ECO:0000256" key="1">
    <source>
        <dbReference type="ARBA" id="ARBA00004123"/>
    </source>
</evidence>
<dbReference type="PROSITE" id="PS00678">
    <property type="entry name" value="WD_REPEATS_1"/>
    <property type="match status" value="3"/>
</dbReference>
<dbReference type="SUPFAM" id="SSF50978">
    <property type="entry name" value="WD40 repeat-like"/>
    <property type="match status" value="1"/>
</dbReference>
<proteinExistence type="inferred from homology"/>
<organism evidence="12 13">
    <name type="scientific">Lichtheimia ornata</name>
    <dbReference type="NCBI Taxonomy" id="688661"/>
    <lineage>
        <taxon>Eukaryota</taxon>
        <taxon>Fungi</taxon>
        <taxon>Fungi incertae sedis</taxon>
        <taxon>Mucoromycota</taxon>
        <taxon>Mucoromycotina</taxon>
        <taxon>Mucoromycetes</taxon>
        <taxon>Mucorales</taxon>
        <taxon>Lichtheimiaceae</taxon>
        <taxon>Lichtheimia</taxon>
    </lineage>
</organism>
<dbReference type="PANTHER" id="PTHR19848">
    <property type="entry name" value="WD40 REPEAT PROTEIN"/>
    <property type="match status" value="1"/>
</dbReference>
<feature type="repeat" description="WD" evidence="9">
    <location>
        <begin position="611"/>
        <end position="649"/>
    </location>
</feature>
<comment type="subcellular location">
    <subcellularLocation>
        <location evidence="1">Nucleus</location>
    </subcellularLocation>
</comment>
<evidence type="ECO:0000256" key="4">
    <source>
        <dbReference type="ARBA" id="ARBA00022737"/>
    </source>
</evidence>
<dbReference type="AlphaFoldDB" id="A0AAD7USD2"/>
<dbReference type="PROSITE" id="PS50082">
    <property type="entry name" value="WD_REPEATS_2"/>
    <property type="match status" value="6"/>
</dbReference>
<keyword evidence="6" id="KW-0804">Transcription</keyword>
<gene>
    <name evidence="12" type="ORF">O0I10_012878</name>
</gene>
<feature type="repeat" description="WD" evidence="9">
    <location>
        <begin position="426"/>
        <end position="467"/>
    </location>
</feature>
<feature type="compositionally biased region" description="Polar residues" evidence="10">
    <location>
        <begin position="199"/>
        <end position="208"/>
    </location>
</feature>
<dbReference type="FunFam" id="2.130.10.10:FF:000503">
    <property type="entry name" value="Glucose repression regulatory protein TUP1"/>
    <property type="match status" value="1"/>
</dbReference>
<feature type="domain" description="Transcriptional repressor Tup1 N-terminal" evidence="11">
    <location>
        <begin position="16"/>
        <end position="91"/>
    </location>
</feature>
<evidence type="ECO:0000259" key="11">
    <source>
        <dbReference type="Pfam" id="PF08581"/>
    </source>
</evidence>
<comment type="caution">
    <text evidence="12">The sequence shown here is derived from an EMBL/GenBank/DDBJ whole genome shotgun (WGS) entry which is preliminary data.</text>
</comment>
<dbReference type="Gene3D" id="2.130.10.10">
    <property type="entry name" value="YVTN repeat-like/Quinoprotein amine dehydrogenase"/>
    <property type="match status" value="1"/>
</dbReference>
<feature type="compositionally biased region" description="Low complexity" evidence="10">
    <location>
        <begin position="173"/>
        <end position="187"/>
    </location>
</feature>
<dbReference type="PRINTS" id="PR00320">
    <property type="entry name" value="GPROTEINBRPT"/>
</dbReference>
<sequence>MSVYNHRAMVSNPSNRIIEMLDAIRVEYDQLGQEAYMSKSQRDEFEHKMNAQVQEMNNFRQSLHELERSQQRLKEHYEEEIARLRQQLEQAQGRGGNGNVPTASTPTHRSQAPHTPTTASMHQSTESPVPPPPNLGPSSSNYFGDIMSTSSGSGSAPTTAAVATSQPPPPPHEQQQQQYSGYPPYHHQQQHPPPPPTSMGYTNGSSPRISAPPHSSHVPQAAMYGGRMPTSPAPGPYSRQQDHHYGYPSQQRGVPGTPTSSEVHDHRNSISTPSRLSSSTSVQKMGPAAPTTNAPPGALADIDPESVPANMKIEGHDWFALFNPKVTRVLNVRLVHTLEQSSVVCCVKFSADGRYLAAGCNRITYIYEVSSAREICTLEDTTVQRDGDLYIRSVCFSPDGNYLATGAEDKQIRIWDIRAQRVRNRFTGHEQDIYSLDFSRDGRIVVSGSGDRTVRIWDMVDGSCMHILTIQDQDQKDPGVTSVAVSPNSRLVAAGSLDKMVRVWDIQTGKPLERLEGHKDSVYSVAFTPDGHYLVSGSLDKTLKLWQLGVNEGRGGHDRGNKGPCKMTFAGHKDFVLSVACTADGRWIVSGSKDRGVQFWDPQTGETQFMLQGHKNSVISVAVSPDGRPVFATGSGDNRARIWSYEPIA</sequence>
<reference evidence="12 13" key="1">
    <citation type="submission" date="2023-03" db="EMBL/GenBank/DDBJ databases">
        <title>Genome sequence of Lichtheimia ornata CBS 291.66.</title>
        <authorList>
            <person name="Mohabir J.T."/>
            <person name="Shea T.P."/>
            <person name="Kurbessoian T."/>
            <person name="Berby B."/>
            <person name="Fontaine J."/>
            <person name="Livny J."/>
            <person name="Gnirke A."/>
            <person name="Stajich J.E."/>
            <person name="Cuomo C.A."/>
        </authorList>
    </citation>
    <scope>NUCLEOTIDE SEQUENCE [LARGE SCALE GENOMIC DNA]</scope>
    <source>
        <strain evidence="12">CBS 291.66</strain>
    </source>
</reference>
<dbReference type="InterPro" id="IPR019775">
    <property type="entry name" value="WD40_repeat_CS"/>
</dbReference>
<dbReference type="InterPro" id="IPR020472">
    <property type="entry name" value="WD40_PAC1"/>
</dbReference>
<feature type="repeat" description="WD" evidence="9">
    <location>
        <begin position="480"/>
        <end position="514"/>
    </location>
</feature>
<dbReference type="Pfam" id="PF08581">
    <property type="entry name" value="Tup_N"/>
    <property type="match status" value="1"/>
</dbReference>
<dbReference type="Gene3D" id="1.20.5.340">
    <property type="match status" value="1"/>
</dbReference>
<dbReference type="InterPro" id="IPR015943">
    <property type="entry name" value="WD40/YVTN_repeat-like_dom_sf"/>
</dbReference>
<feature type="compositionally biased region" description="Low complexity" evidence="10">
    <location>
        <begin position="148"/>
        <end position="165"/>
    </location>
</feature>
<evidence type="ECO:0000256" key="6">
    <source>
        <dbReference type="ARBA" id="ARBA00023163"/>
    </source>
</evidence>
<dbReference type="CDD" id="cd00200">
    <property type="entry name" value="WD40"/>
    <property type="match status" value="1"/>
</dbReference>
<dbReference type="EMBL" id="JARTCD010000170">
    <property type="protein sequence ID" value="KAJ8651555.1"/>
    <property type="molecule type" value="Genomic_DNA"/>
</dbReference>
<dbReference type="PROSITE" id="PS50294">
    <property type="entry name" value="WD_REPEATS_REGION"/>
    <property type="match status" value="6"/>
</dbReference>
<evidence type="ECO:0000256" key="2">
    <source>
        <dbReference type="ARBA" id="ARBA00022491"/>
    </source>
</evidence>
<evidence type="ECO:0000256" key="5">
    <source>
        <dbReference type="ARBA" id="ARBA00023015"/>
    </source>
</evidence>
<keyword evidence="4" id="KW-0677">Repeat</keyword>
<dbReference type="RefSeq" id="XP_058336469.1">
    <property type="nucleotide sequence ID" value="XM_058492763.1"/>
</dbReference>
<dbReference type="InterPro" id="IPR001680">
    <property type="entry name" value="WD40_rpt"/>
</dbReference>
<feature type="compositionally biased region" description="Polar residues" evidence="10">
    <location>
        <begin position="99"/>
        <end position="126"/>
    </location>
</feature>
<dbReference type="GO" id="GO:0005634">
    <property type="term" value="C:nucleus"/>
    <property type="evidence" value="ECO:0007669"/>
    <property type="project" value="UniProtKB-SubCell"/>
</dbReference>
<evidence type="ECO:0000256" key="10">
    <source>
        <dbReference type="SAM" id="MobiDB-lite"/>
    </source>
</evidence>
<protein>
    <recommendedName>
        <fullName evidence="11">Transcriptional repressor Tup1 N-terminal domain-containing protein</fullName>
    </recommendedName>
</protein>
<evidence type="ECO:0000313" key="12">
    <source>
        <dbReference type="EMBL" id="KAJ8651555.1"/>
    </source>
</evidence>
<dbReference type="Proteomes" id="UP001234581">
    <property type="component" value="Unassembled WGS sequence"/>
</dbReference>
<keyword evidence="5" id="KW-0805">Transcription regulation</keyword>
<evidence type="ECO:0000256" key="3">
    <source>
        <dbReference type="ARBA" id="ARBA00022574"/>
    </source>
</evidence>
<dbReference type="GeneID" id="83220210"/>
<feature type="compositionally biased region" description="Polar residues" evidence="10">
    <location>
        <begin position="248"/>
        <end position="261"/>
    </location>
</feature>
<dbReference type="InterPro" id="IPR036322">
    <property type="entry name" value="WD40_repeat_dom_sf"/>
</dbReference>
<dbReference type="SMART" id="SM00320">
    <property type="entry name" value="WD40"/>
    <property type="match status" value="7"/>
</dbReference>
<dbReference type="Pfam" id="PF00400">
    <property type="entry name" value="WD40"/>
    <property type="match status" value="7"/>
</dbReference>
<evidence type="ECO:0000313" key="13">
    <source>
        <dbReference type="Proteomes" id="UP001234581"/>
    </source>
</evidence>
<evidence type="ECO:0000256" key="9">
    <source>
        <dbReference type="PROSITE-ProRule" id="PRU00221"/>
    </source>
</evidence>
<evidence type="ECO:0000256" key="7">
    <source>
        <dbReference type="ARBA" id="ARBA00023242"/>
    </source>
</evidence>
<comment type="similarity">
    <text evidence="8">Belongs to the WD repeat TUP1 family.</text>
</comment>
<feature type="repeat" description="WD" evidence="9">
    <location>
        <begin position="515"/>
        <end position="548"/>
    </location>
</feature>
<keyword evidence="7" id="KW-0539">Nucleus</keyword>
<keyword evidence="13" id="KW-1185">Reference proteome</keyword>